<gene>
    <name evidence="2" type="ORF">ACTOB_003000</name>
</gene>
<dbReference type="RefSeq" id="WP_284920788.1">
    <property type="nucleotide sequence ID" value="NZ_CP126980.1"/>
</dbReference>
<protein>
    <submittedName>
        <fullName evidence="2">STAS domain-containing protein</fullName>
    </submittedName>
</protein>
<keyword evidence="3" id="KW-1185">Reference proteome</keyword>
<evidence type="ECO:0000313" key="2">
    <source>
        <dbReference type="EMBL" id="WIM99350.1"/>
    </source>
</evidence>
<reference evidence="2 3" key="1">
    <citation type="submission" date="2023-06" db="EMBL/GenBank/DDBJ databases">
        <authorList>
            <person name="Yushchuk O."/>
            <person name="Binda E."/>
            <person name="Ruckert-Reed C."/>
            <person name="Fedorenko V."/>
            <person name="Kalinowski J."/>
            <person name="Marinelli F."/>
        </authorList>
    </citation>
    <scope>NUCLEOTIDE SEQUENCE [LARGE SCALE GENOMIC DNA]</scope>
    <source>
        <strain evidence="2 3">NRRL 3884</strain>
    </source>
</reference>
<dbReference type="PROSITE" id="PS50801">
    <property type="entry name" value="STAS"/>
    <property type="match status" value="1"/>
</dbReference>
<proteinExistence type="predicted"/>
<organism evidence="2 3">
    <name type="scientific">Actinoplanes oblitus</name>
    <dbReference type="NCBI Taxonomy" id="3040509"/>
    <lineage>
        <taxon>Bacteria</taxon>
        <taxon>Bacillati</taxon>
        <taxon>Actinomycetota</taxon>
        <taxon>Actinomycetes</taxon>
        <taxon>Micromonosporales</taxon>
        <taxon>Micromonosporaceae</taxon>
        <taxon>Actinoplanes</taxon>
    </lineage>
</organism>
<dbReference type="InterPro" id="IPR036513">
    <property type="entry name" value="STAS_dom_sf"/>
</dbReference>
<name>A0ABY8WR81_9ACTN</name>
<dbReference type="CDD" id="cd07043">
    <property type="entry name" value="STAS_anti-anti-sigma_factors"/>
    <property type="match status" value="1"/>
</dbReference>
<dbReference type="EMBL" id="CP126980">
    <property type="protein sequence ID" value="WIM99350.1"/>
    <property type="molecule type" value="Genomic_DNA"/>
</dbReference>
<feature type="domain" description="STAS" evidence="1">
    <location>
        <begin position="18"/>
        <end position="109"/>
    </location>
</feature>
<dbReference type="SUPFAM" id="SSF52091">
    <property type="entry name" value="SpoIIaa-like"/>
    <property type="match status" value="1"/>
</dbReference>
<evidence type="ECO:0000259" key="1">
    <source>
        <dbReference type="PROSITE" id="PS50801"/>
    </source>
</evidence>
<dbReference type="InterPro" id="IPR002645">
    <property type="entry name" value="STAS_dom"/>
</dbReference>
<dbReference type="Proteomes" id="UP001240150">
    <property type="component" value="Chromosome"/>
</dbReference>
<dbReference type="Pfam" id="PF13466">
    <property type="entry name" value="STAS_2"/>
    <property type="match status" value="1"/>
</dbReference>
<dbReference type="InterPro" id="IPR058548">
    <property type="entry name" value="MlaB-like_STAS"/>
</dbReference>
<evidence type="ECO:0000313" key="3">
    <source>
        <dbReference type="Proteomes" id="UP001240150"/>
    </source>
</evidence>
<accession>A0ABY8WR81</accession>
<dbReference type="Gene3D" id="3.30.750.24">
    <property type="entry name" value="STAS domain"/>
    <property type="match status" value="1"/>
</dbReference>
<sequence length="131" mass="13989">MSVQQSGDGQVRVAECTPETVTVALTGDFDLSNVARLRQALDAVLTERHPRVLVVDAAAVGFFDCASLRSLLELRDRARAPGLDCQVVISAASSPLTRLLDLLDLLDLVDLVEMLDYRPAGGPDRSGEPSG</sequence>